<accession>A0A330LAE2</accession>
<dbReference type="AlphaFoldDB" id="A0A330LAE2"/>
<feature type="transmembrane region" description="Helical" evidence="2">
    <location>
        <begin position="414"/>
        <end position="433"/>
    </location>
</feature>
<dbReference type="InterPro" id="IPR011385">
    <property type="entry name" value="Site-sp_rcmbase"/>
</dbReference>
<keyword evidence="2" id="KW-1133">Transmembrane helix</keyword>
<evidence type="ECO:0000256" key="2">
    <source>
        <dbReference type="SAM" id="Phobius"/>
    </source>
</evidence>
<feature type="region of interest" description="Disordered" evidence="1">
    <location>
        <begin position="705"/>
        <end position="725"/>
    </location>
</feature>
<feature type="transmembrane region" description="Helical" evidence="2">
    <location>
        <begin position="530"/>
        <end position="550"/>
    </location>
</feature>
<reference evidence="4" key="1">
    <citation type="submission" date="2018-04" db="EMBL/GenBank/DDBJ databases">
        <authorList>
            <person name="Lucker S."/>
            <person name="Sakoula D."/>
        </authorList>
    </citation>
    <scope>NUCLEOTIDE SEQUENCE [LARGE SCALE GENOMIC DNA]</scope>
</reference>
<dbReference type="EMBL" id="OUNR01000021">
    <property type="protein sequence ID" value="SPP66681.1"/>
    <property type="molecule type" value="Genomic_DNA"/>
</dbReference>
<dbReference type="PIRSF" id="PIRSF015380">
    <property type="entry name" value="Site-sp_rcmb"/>
    <property type="match status" value="1"/>
</dbReference>
<gene>
    <name evidence="3" type="ORF">NITLEN_80109</name>
</gene>
<evidence type="ECO:0000313" key="3">
    <source>
        <dbReference type="EMBL" id="SPP66681.1"/>
    </source>
</evidence>
<feature type="transmembrane region" description="Helical" evidence="2">
    <location>
        <begin position="589"/>
        <end position="614"/>
    </location>
</feature>
<keyword evidence="2 3" id="KW-0812">Transmembrane</keyword>
<dbReference type="Proteomes" id="UP000248168">
    <property type="component" value="Unassembled WGS sequence"/>
</dbReference>
<evidence type="ECO:0000256" key="1">
    <source>
        <dbReference type="SAM" id="MobiDB-lite"/>
    </source>
</evidence>
<feature type="transmembrane region" description="Helical" evidence="2">
    <location>
        <begin position="645"/>
        <end position="672"/>
    </location>
</feature>
<proteinExistence type="predicted"/>
<keyword evidence="2" id="KW-0472">Membrane</keyword>
<evidence type="ECO:0000313" key="4">
    <source>
        <dbReference type="Proteomes" id="UP000248168"/>
    </source>
</evidence>
<keyword evidence="4" id="KW-1185">Reference proteome</keyword>
<dbReference type="Pfam" id="PF10136">
    <property type="entry name" value="SpecificRecomb"/>
    <property type="match status" value="1"/>
</dbReference>
<sequence>MTDQPEDVSVDFSQGNVPPAVGTVRDQVLAFFGPSRGDNATRQALAEALQNFVDASTLGDRLDTWLRLIHWTRVGTSPSLRVLQVRMRWREAYLYWELLLDVLEGVPDVRQRVQDAVWLILQETDAVNLLGEAGLPSERGLLVEVANRTLHKVLPAVRNDRDLTHLFQRQYRSTVEVKWFAQLPARLFCRILAALTPPSTPDRPNPLGRAFTDGFRLLAIRVQAQGLSDKLRARSRRPAAIMESPFYRLASVSEQLAGRWQSGEEVDSLEPVWAEAVAKCQNEIRWIRRRLEVAGVSLDIVYGLEVLTHCLKRMETMAEVMASRDEASSAKSIQAFLIALVEASLQESSVGHLLKTNTRLLHRKIVDRSGVTGEHYIAQDRREYRQIWAAAAGGGVLTSFTAAIKMSIFTLGLAPFLAGLGYGVNYAVSFLLMQTFHLILATKQPAMTAATLATIMREQPGTARLDEVVAFIKRISYSQIAAAVSNVLVVSASAYLLDACWRAVTGSPILDLHTAEHVYETLSPVNSGTVIFAALTGATLWLSSLVGGWIENWAVYHNVPQSLAEHSWGVRVFGRERMALWGDRFSRNIAGWGTNVSLGMMLGMTPAVGMFFGFPLDVRHVTLSSGMLALASASLQAEWYRDGWFLHATAGVAVMFVLNLGVSFLLSLYTALRAYDFPRRDVVELLGRLLREFVRDPLGFILPPKESEAPAGGSAITEKVVEEQP</sequence>
<name>A0A330LAE2_9BACT</name>
<protein>
    <submittedName>
        <fullName evidence="3">Putative site-specific recombinase transmembrane protein</fullName>
    </submittedName>
</protein>
<dbReference type="RefSeq" id="WP_181416946.1">
    <property type="nucleotide sequence ID" value="NZ_OUNR01000021.1"/>
</dbReference>
<organism evidence="3 4">
    <name type="scientific">Nitrospira lenta</name>
    <dbReference type="NCBI Taxonomy" id="1436998"/>
    <lineage>
        <taxon>Bacteria</taxon>
        <taxon>Pseudomonadati</taxon>
        <taxon>Nitrospirota</taxon>
        <taxon>Nitrospiria</taxon>
        <taxon>Nitrospirales</taxon>
        <taxon>Nitrospiraceae</taxon>
        <taxon>Nitrospira</taxon>
    </lineage>
</organism>
<feature type="transmembrane region" description="Helical" evidence="2">
    <location>
        <begin position="387"/>
        <end position="408"/>
    </location>
</feature>
<dbReference type="InParanoid" id="A0A330LAE2"/>